<evidence type="ECO:0000313" key="1">
    <source>
        <dbReference type="Proteomes" id="UP000887579"/>
    </source>
</evidence>
<protein>
    <submittedName>
        <fullName evidence="2">Uncharacterized protein</fullName>
    </submittedName>
</protein>
<dbReference type="WBParaSite" id="ES5_v2.g26712.t1">
    <property type="protein sequence ID" value="ES5_v2.g26712.t1"/>
    <property type="gene ID" value="ES5_v2.g26712"/>
</dbReference>
<evidence type="ECO:0000313" key="2">
    <source>
        <dbReference type="WBParaSite" id="ES5_v2.g26712.t1"/>
    </source>
</evidence>
<sequence length="100" mass="11527">MKLCSSNVLLNKDSKWPFKITSNSKNEVLIEFDTFRGRRKTAPDFFIGMILKFCMGLVEKESGMKFEELGIEFDGLGNNENFMECFEKAAKRVNLKLAFL</sequence>
<dbReference type="Proteomes" id="UP000887579">
    <property type="component" value="Unplaced"/>
</dbReference>
<organism evidence="1 2">
    <name type="scientific">Panagrolaimus sp. ES5</name>
    <dbReference type="NCBI Taxonomy" id="591445"/>
    <lineage>
        <taxon>Eukaryota</taxon>
        <taxon>Metazoa</taxon>
        <taxon>Ecdysozoa</taxon>
        <taxon>Nematoda</taxon>
        <taxon>Chromadorea</taxon>
        <taxon>Rhabditida</taxon>
        <taxon>Tylenchina</taxon>
        <taxon>Panagrolaimomorpha</taxon>
        <taxon>Panagrolaimoidea</taxon>
        <taxon>Panagrolaimidae</taxon>
        <taxon>Panagrolaimus</taxon>
    </lineage>
</organism>
<accession>A0AC34GAA5</accession>
<proteinExistence type="predicted"/>
<name>A0AC34GAA5_9BILA</name>
<reference evidence="2" key="1">
    <citation type="submission" date="2022-11" db="UniProtKB">
        <authorList>
            <consortium name="WormBaseParasite"/>
        </authorList>
    </citation>
    <scope>IDENTIFICATION</scope>
</reference>